<name>A0ABQ8SGK3_PERAM</name>
<evidence type="ECO:0000313" key="1">
    <source>
        <dbReference type="EMBL" id="KAJ4433255.1"/>
    </source>
</evidence>
<protein>
    <submittedName>
        <fullName evidence="1">Uncharacterized protein</fullName>
    </submittedName>
</protein>
<accession>A0ABQ8SGK3</accession>
<gene>
    <name evidence="1" type="ORF">ANN_15514</name>
</gene>
<comment type="caution">
    <text evidence="1">The sequence shown here is derived from an EMBL/GenBank/DDBJ whole genome shotgun (WGS) entry which is preliminary data.</text>
</comment>
<keyword evidence="2" id="KW-1185">Reference proteome</keyword>
<dbReference type="EMBL" id="JAJSOF020000027">
    <property type="protein sequence ID" value="KAJ4433255.1"/>
    <property type="molecule type" value="Genomic_DNA"/>
</dbReference>
<sequence>MFDVKLNLAGELTKSPAFDDDLCYRLDPSPLARNTLWTVLIGTTLLRLGNMVNQASVQKFISLPKKSNISNVDWIGDSEMVSGEIKPRIRRRLPDIRLAEAQLRIGRQEP</sequence>
<organism evidence="1 2">
    <name type="scientific">Periplaneta americana</name>
    <name type="common">American cockroach</name>
    <name type="synonym">Blatta americana</name>
    <dbReference type="NCBI Taxonomy" id="6978"/>
    <lineage>
        <taxon>Eukaryota</taxon>
        <taxon>Metazoa</taxon>
        <taxon>Ecdysozoa</taxon>
        <taxon>Arthropoda</taxon>
        <taxon>Hexapoda</taxon>
        <taxon>Insecta</taxon>
        <taxon>Pterygota</taxon>
        <taxon>Neoptera</taxon>
        <taxon>Polyneoptera</taxon>
        <taxon>Dictyoptera</taxon>
        <taxon>Blattodea</taxon>
        <taxon>Blattoidea</taxon>
        <taxon>Blattidae</taxon>
        <taxon>Blattinae</taxon>
        <taxon>Periplaneta</taxon>
    </lineage>
</organism>
<reference evidence="1 2" key="1">
    <citation type="journal article" date="2022" name="Allergy">
        <title>Genome assembly and annotation of Periplaneta americana reveal a comprehensive cockroach allergen profile.</title>
        <authorList>
            <person name="Wang L."/>
            <person name="Xiong Q."/>
            <person name="Saelim N."/>
            <person name="Wang L."/>
            <person name="Nong W."/>
            <person name="Wan A.T."/>
            <person name="Shi M."/>
            <person name="Liu X."/>
            <person name="Cao Q."/>
            <person name="Hui J.H.L."/>
            <person name="Sookrung N."/>
            <person name="Leung T.F."/>
            <person name="Tungtrongchitr A."/>
            <person name="Tsui S.K.W."/>
        </authorList>
    </citation>
    <scope>NUCLEOTIDE SEQUENCE [LARGE SCALE GENOMIC DNA]</scope>
    <source>
        <strain evidence="1">PWHHKU_190912</strain>
    </source>
</reference>
<dbReference type="Proteomes" id="UP001148838">
    <property type="component" value="Unassembled WGS sequence"/>
</dbReference>
<evidence type="ECO:0000313" key="2">
    <source>
        <dbReference type="Proteomes" id="UP001148838"/>
    </source>
</evidence>
<proteinExistence type="predicted"/>